<feature type="transmembrane region" description="Helical" evidence="8">
    <location>
        <begin position="439"/>
        <end position="457"/>
    </location>
</feature>
<feature type="transmembrane region" description="Helical" evidence="8">
    <location>
        <begin position="375"/>
        <end position="392"/>
    </location>
</feature>
<dbReference type="EMBL" id="JAACJL010000057">
    <property type="protein sequence ID" value="KAF4611885.1"/>
    <property type="molecule type" value="Genomic_DNA"/>
</dbReference>
<feature type="transmembrane region" description="Helical" evidence="8">
    <location>
        <begin position="287"/>
        <end position="311"/>
    </location>
</feature>
<organism evidence="9 10">
    <name type="scientific">Agrocybe pediades</name>
    <dbReference type="NCBI Taxonomy" id="84607"/>
    <lineage>
        <taxon>Eukaryota</taxon>
        <taxon>Fungi</taxon>
        <taxon>Dikarya</taxon>
        <taxon>Basidiomycota</taxon>
        <taxon>Agaricomycotina</taxon>
        <taxon>Agaricomycetes</taxon>
        <taxon>Agaricomycetidae</taxon>
        <taxon>Agaricales</taxon>
        <taxon>Agaricineae</taxon>
        <taxon>Strophariaceae</taxon>
        <taxon>Agrocybe</taxon>
    </lineage>
</organism>
<feature type="transmembrane region" description="Helical" evidence="8">
    <location>
        <begin position="404"/>
        <end position="427"/>
    </location>
</feature>
<evidence type="ECO:0000256" key="1">
    <source>
        <dbReference type="ARBA" id="ARBA00004127"/>
    </source>
</evidence>
<dbReference type="PANTHER" id="PTHR23514:SF3">
    <property type="entry name" value="BYPASS OF STOP CODON PROTEIN 6"/>
    <property type="match status" value="1"/>
</dbReference>
<evidence type="ECO:0000313" key="10">
    <source>
        <dbReference type="Proteomes" id="UP000521872"/>
    </source>
</evidence>
<evidence type="ECO:0000256" key="4">
    <source>
        <dbReference type="ARBA" id="ARBA00022692"/>
    </source>
</evidence>
<proteinExistence type="inferred from homology"/>
<dbReference type="GO" id="GO:0016020">
    <property type="term" value="C:membrane"/>
    <property type="evidence" value="ECO:0007669"/>
    <property type="project" value="TreeGrafter"/>
</dbReference>
<evidence type="ECO:0008006" key="11">
    <source>
        <dbReference type="Google" id="ProtNLM"/>
    </source>
</evidence>
<feature type="compositionally biased region" description="Polar residues" evidence="7">
    <location>
        <begin position="1"/>
        <end position="11"/>
    </location>
</feature>
<dbReference type="Pfam" id="PF07690">
    <property type="entry name" value="MFS_1"/>
    <property type="match status" value="1"/>
</dbReference>
<evidence type="ECO:0000256" key="2">
    <source>
        <dbReference type="ARBA" id="ARBA00008335"/>
    </source>
</evidence>
<comment type="similarity">
    <text evidence="2">Belongs to the major facilitator superfamily.</text>
</comment>
<comment type="subcellular location">
    <subcellularLocation>
        <location evidence="1">Endomembrane system</location>
        <topology evidence="1">Multi-pass membrane protein</topology>
    </subcellularLocation>
</comment>
<dbReference type="GO" id="GO:0022857">
    <property type="term" value="F:transmembrane transporter activity"/>
    <property type="evidence" value="ECO:0007669"/>
    <property type="project" value="InterPro"/>
</dbReference>
<dbReference type="PANTHER" id="PTHR23514">
    <property type="entry name" value="BYPASS OF STOP CODON PROTEIN 6"/>
    <property type="match status" value="1"/>
</dbReference>
<reference evidence="9 10" key="1">
    <citation type="submission" date="2019-12" db="EMBL/GenBank/DDBJ databases">
        <authorList>
            <person name="Floudas D."/>
            <person name="Bentzer J."/>
            <person name="Ahren D."/>
            <person name="Johansson T."/>
            <person name="Persson P."/>
            <person name="Tunlid A."/>
        </authorList>
    </citation>
    <scope>NUCLEOTIDE SEQUENCE [LARGE SCALE GENOMIC DNA]</scope>
    <source>
        <strain evidence="9 10">CBS 102.39</strain>
    </source>
</reference>
<dbReference type="SUPFAM" id="SSF103473">
    <property type="entry name" value="MFS general substrate transporter"/>
    <property type="match status" value="1"/>
</dbReference>
<protein>
    <recommendedName>
        <fullName evidence="11">Major facilitator superfamily (MFS) profile domain-containing protein</fullName>
    </recommendedName>
</protein>
<accession>A0A8H4QIS9</accession>
<comment type="caution">
    <text evidence="9">The sequence shown here is derived from an EMBL/GenBank/DDBJ whole genome shotgun (WGS) entry which is preliminary data.</text>
</comment>
<dbReference type="InterPro" id="IPR036259">
    <property type="entry name" value="MFS_trans_sf"/>
</dbReference>
<feature type="transmembrane region" description="Helical" evidence="8">
    <location>
        <begin position="323"/>
        <end position="341"/>
    </location>
</feature>
<keyword evidence="3" id="KW-0813">Transport</keyword>
<evidence type="ECO:0000256" key="3">
    <source>
        <dbReference type="ARBA" id="ARBA00022448"/>
    </source>
</evidence>
<feature type="region of interest" description="Disordered" evidence="7">
    <location>
        <begin position="1"/>
        <end position="26"/>
    </location>
</feature>
<dbReference type="GO" id="GO:0012505">
    <property type="term" value="C:endomembrane system"/>
    <property type="evidence" value="ECO:0007669"/>
    <property type="project" value="UniProtKB-SubCell"/>
</dbReference>
<evidence type="ECO:0000256" key="5">
    <source>
        <dbReference type="ARBA" id="ARBA00022989"/>
    </source>
</evidence>
<feature type="transmembrane region" description="Helical" evidence="8">
    <location>
        <begin position="180"/>
        <end position="203"/>
    </location>
</feature>
<sequence>MRAALQKNSPTGLLKENTLRPSSTDTAGLISSNVDARSMNAIISETGTLSSQTLSSYVAEAASSTTFSTSNTQEVSNLKAESFRTFDGSEKGVVDTTTPAQSREHAQSHEILLGRIHFAAVCFSLFLSGWNDGSVGPLIPRIQDVYQGSLVGSLSTIYITEKFGFGKIIVFGAAIQTAGYAIQIAAPPFPAFLLSFVFTGWGLQLQVRLPILSGQWICHSERFMSQEAQANSYVTALRSSQTKLGMLHASYDSDDKMKAGESVGEGSRTPENGSAFRAVMRDRASQALAFFALMYVGVEVTIGGWIVTYIINVRGGGTTSGYVSSGFWGGITIGRVALLWVNKKIGAKPVLFLYAVLAIALELVVWFVPSLVGDAIAVSLIGVLFGPMYPLIMEQASRTIPRSILTGGIGWISGIGQIGSALIPFIAGAVSQKHGIRSLQPMLIGMMAFMTCVWAAVPASRAAP</sequence>
<keyword evidence="6 8" id="KW-0472">Membrane</keyword>
<keyword evidence="4 8" id="KW-0812">Transmembrane</keyword>
<keyword evidence="5 8" id="KW-1133">Transmembrane helix</keyword>
<dbReference type="AlphaFoldDB" id="A0A8H4QIS9"/>
<keyword evidence="10" id="KW-1185">Reference proteome</keyword>
<evidence type="ECO:0000256" key="7">
    <source>
        <dbReference type="SAM" id="MobiDB-lite"/>
    </source>
</evidence>
<name>A0A8H4QIS9_9AGAR</name>
<gene>
    <name evidence="9" type="ORF">D9613_003751</name>
</gene>
<dbReference type="Proteomes" id="UP000521872">
    <property type="component" value="Unassembled WGS sequence"/>
</dbReference>
<dbReference type="FunFam" id="1.20.1250.20:FF:000286">
    <property type="entry name" value="MFS efflux transporter"/>
    <property type="match status" value="1"/>
</dbReference>
<dbReference type="InterPro" id="IPR011701">
    <property type="entry name" value="MFS"/>
</dbReference>
<feature type="transmembrane region" description="Helical" evidence="8">
    <location>
        <begin position="350"/>
        <end position="369"/>
    </location>
</feature>
<evidence type="ECO:0000313" key="9">
    <source>
        <dbReference type="EMBL" id="KAF4611885.1"/>
    </source>
</evidence>
<evidence type="ECO:0000256" key="8">
    <source>
        <dbReference type="SAM" id="Phobius"/>
    </source>
</evidence>
<dbReference type="InterPro" id="IPR051788">
    <property type="entry name" value="MFS_Transporter"/>
</dbReference>
<dbReference type="Gene3D" id="1.20.1250.20">
    <property type="entry name" value="MFS general substrate transporter like domains"/>
    <property type="match status" value="2"/>
</dbReference>
<evidence type="ECO:0000256" key="6">
    <source>
        <dbReference type="ARBA" id="ARBA00023136"/>
    </source>
</evidence>